<dbReference type="EC" id="1.1.1.100" evidence="5"/>
<evidence type="ECO:0000256" key="2">
    <source>
        <dbReference type="ARBA" id="ARBA00023002"/>
    </source>
</evidence>
<protein>
    <recommendedName>
        <fullName evidence="5">3-oxoacyl-[acyl-carrier-protein] reductase</fullName>
        <ecNumber evidence="5">1.1.1.100</ecNumber>
    </recommendedName>
</protein>
<comment type="function">
    <text evidence="5">Catalyzes the NADPH-dependent reduction of beta-ketoacyl-ACP substrates to beta-hydroxyacyl-ACP products, the first reductive step in the elongation cycle of fatty acid biosynthesis.</text>
</comment>
<dbReference type="InterPro" id="IPR057326">
    <property type="entry name" value="KR_dom"/>
</dbReference>
<comment type="pathway">
    <text evidence="5">Lipid metabolism; fatty acid biosynthesis.</text>
</comment>
<dbReference type="AlphaFoldDB" id="A0A934IQZ0"/>
<dbReference type="PRINTS" id="PR00081">
    <property type="entry name" value="GDHRDH"/>
</dbReference>
<comment type="subunit">
    <text evidence="5">Homotetramer.</text>
</comment>
<dbReference type="PANTHER" id="PTHR42879">
    <property type="entry name" value="3-OXOACYL-(ACYL-CARRIER-PROTEIN) REDUCTASE"/>
    <property type="match status" value="1"/>
</dbReference>
<dbReference type="InterPro" id="IPR036291">
    <property type="entry name" value="NAD(P)-bd_dom_sf"/>
</dbReference>
<dbReference type="RefSeq" id="WP_198882560.1">
    <property type="nucleotide sequence ID" value="NZ_JAEKJA010000010.1"/>
</dbReference>
<feature type="binding site" evidence="4">
    <location>
        <begin position="150"/>
        <end position="154"/>
    </location>
    <ligand>
        <name>NADP(+)</name>
        <dbReference type="ChEBI" id="CHEBI:58349"/>
    </ligand>
</feature>
<dbReference type="Pfam" id="PF13561">
    <property type="entry name" value="adh_short_C2"/>
    <property type="match status" value="1"/>
</dbReference>
<dbReference type="PRINTS" id="PR00080">
    <property type="entry name" value="SDRFAMILY"/>
</dbReference>
<dbReference type="PANTHER" id="PTHR42879:SF2">
    <property type="entry name" value="3-OXOACYL-[ACYL-CARRIER-PROTEIN] REDUCTASE FABG"/>
    <property type="match status" value="1"/>
</dbReference>
<gene>
    <name evidence="7" type="primary">fabG</name>
    <name evidence="7" type="ORF">JCR33_13230</name>
</gene>
<dbReference type="FunFam" id="3.40.50.720:FF:000173">
    <property type="entry name" value="3-oxoacyl-[acyl-carrier protein] reductase"/>
    <property type="match status" value="1"/>
</dbReference>
<evidence type="ECO:0000256" key="1">
    <source>
        <dbReference type="ARBA" id="ARBA00006484"/>
    </source>
</evidence>
<dbReference type="PROSITE" id="PS00061">
    <property type="entry name" value="ADH_SHORT"/>
    <property type="match status" value="1"/>
</dbReference>
<keyword evidence="5" id="KW-0443">Lipid metabolism</keyword>
<evidence type="ECO:0000313" key="8">
    <source>
        <dbReference type="Proteomes" id="UP000609531"/>
    </source>
</evidence>
<comment type="similarity">
    <text evidence="1 5">Belongs to the short-chain dehydrogenases/reductases (SDR) family.</text>
</comment>
<dbReference type="Proteomes" id="UP000609531">
    <property type="component" value="Unassembled WGS sequence"/>
</dbReference>
<dbReference type="NCBIfam" id="NF009466">
    <property type="entry name" value="PRK12826.1-2"/>
    <property type="match status" value="1"/>
</dbReference>
<name>A0A934IQZ0_9HYPH</name>
<keyword evidence="5" id="KW-0275">Fatty acid biosynthesis</keyword>
<dbReference type="SUPFAM" id="SSF51735">
    <property type="entry name" value="NAD(P)-binding Rossmann-fold domains"/>
    <property type="match status" value="1"/>
</dbReference>
<organism evidence="7 8">
    <name type="scientific">Acuticoccus mangrovi</name>
    <dbReference type="NCBI Taxonomy" id="2796142"/>
    <lineage>
        <taxon>Bacteria</taxon>
        <taxon>Pseudomonadati</taxon>
        <taxon>Pseudomonadota</taxon>
        <taxon>Alphaproteobacteria</taxon>
        <taxon>Hyphomicrobiales</taxon>
        <taxon>Amorphaceae</taxon>
        <taxon>Acuticoccus</taxon>
    </lineage>
</organism>
<keyword evidence="8" id="KW-1185">Reference proteome</keyword>
<dbReference type="NCBIfam" id="TIGR01830">
    <property type="entry name" value="3oxo_ACP_reduc"/>
    <property type="match status" value="1"/>
</dbReference>
<sequence length="244" mass="24885">MFDLSGKTALVTGATGGIGGAIAAGLKARGAKVIVTGSTMERAEAARERLGCDAALAADLGDRAAVDALAKEADALGPVDILVNCAGITRDTLMLRMKDDDFDKVIEVNLTAAFRLSRALMRGMLKRRGGRIINIGSVVGATGNAGQANYAAAKAGLVGLTKAIAREVANRGVTVNLVAPGFIGTPMTDVLNEDQREQILSDIPAGTLGTPEDIAAAVIYLASAEAGYVTGQTLHVNGGMAMGF</sequence>
<dbReference type="InterPro" id="IPR011284">
    <property type="entry name" value="3oxo_ACP_reduc"/>
</dbReference>
<keyword evidence="2 5" id="KW-0560">Oxidoreductase</keyword>
<evidence type="ECO:0000256" key="4">
    <source>
        <dbReference type="PIRSR" id="PIRSR611284-2"/>
    </source>
</evidence>
<keyword evidence="5" id="KW-0444">Lipid biosynthesis</keyword>
<dbReference type="InterPro" id="IPR050259">
    <property type="entry name" value="SDR"/>
</dbReference>
<dbReference type="InterPro" id="IPR002347">
    <property type="entry name" value="SDR_fam"/>
</dbReference>
<evidence type="ECO:0000313" key="7">
    <source>
        <dbReference type="EMBL" id="MBJ3776662.1"/>
    </source>
</evidence>
<feature type="domain" description="Ketoreductase" evidence="6">
    <location>
        <begin position="7"/>
        <end position="186"/>
    </location>
</feature>
<dbReference type="GO" id="GO:0006633">
    <property type="term" value="P:fatty acid biosynthetic process"/>
    <property type="evidence" value="ECO:0007669"/>
    <property type="project" value="UniProtKB-KW"/>
</dbReference>
<dbReference type="SMART" id="SM00822">
    <property type="entry name" value="PKS_KR"/>
    <property type="match status" value="1"/>
</dbReference>
<dbReference type="Gene3D" id="3.40.50.720">
    <property type="entry name" value="NAD(P)-binding Rossmann-like Domain"/>
    <property type="match status" value="1"/>
</dbReference>
<dbReference type="InterPro" id="IPR020904">
    <property type="entry name" value="Sc_DH/Rdtase_CS"/>
</dbReference>
<keyword evidence="4 5" id="KW-0521">NADP</keyword>
<dbReference type="GO" id="GO:0051287">
    <property type="term" value="F:NAD binding"/>
    <property type="evidence" value="ECO:0007669"/>
    <property type="project" value="UniProtKB-UniRule"/>
</dbReference>
<evidence type="ECO:0000256" key="3">
    <source>
        <dbReference type="PIRSR" id="PIRSR611284-1"/>
    </source>
</evidence>
<dbReference type="GO" id="GO:0004316">
    <property type="term" value="F:3-oxoacyl-[acyl-carrier-protein] reductase (NADPH) activity"/>
    <property type="evidence" value="ECO:0007669"/>
    <property type="project" value="UniProtKB-UniRule"/>
</dbReference>
<dbReference type="EMBL" id="JAEKJA010000010">
    <property type="protein sequence ID" value="MBJ3776662.1"/>
    <property type="molecule type" value="Genomic_DNA"/>
</dbReference>
<feature type="binding site" evidence="4">
    <location>
        <position position="183"/>
    </location>
    <ligand>
        <name>NADP(+)</name>
        <dbReference type="ChEBI" id="CHEBI:58349"/>
    </ligand>
</feature>
<evidence type="ECO:0000256" key="5">
    <source>
        <dbReference type="RuleBase" id="RU366074"/>
    </source>
</evidence>
<comment type="caution">
    <text evidence="7">The sequence shown here is derived from an EMBL/GenBank/DDBJ whole genome shotgun (WGS) entry which is preliminary data.</text>
</comment>
<keyword evidence="5" id="KW-0276">Fatty acid metabolism</keyword>
<proteinExistence type="inferred from homology"/>
<feature type="active site" description="Proton acceptor" evidence="3">
    <location>
        <position position="150"/>
    </location>
</feature>
<comment type="catalytic activity">
    <reaction evidence="5">
        <text>a (3R)-hydroxyacyl-[ACP] + NADP(+) = a 3-oxoacyl-[ACP] + NADPH + H(+)</text>
        <dbReference type="Rhea" id="RHEA:17397"/>
        <dbReference type="Rhea" id="RHEA-COMP:9916"/>
        <dbReference type="Rhea" id="RHEA-COMP:9945"/>
        <dbReference type="ChEBI" id="CHEBI:15378"/>
        <dbReference type="ChEBI" id="CHEBI:57783"/>
        <dbReference type="ChEBI" id="CHEBI:58349"/>
        <dbReference type="ChEBI" id="CHEBI:78776"/>
        <dbReference type="ChEBI" id="CHEBI:78827"/>
        <dbReference type="EC" id="1.1.1.100"/>
    </reaction>
</comment>
<reference evidence="7" key="1">
    <citation type="submission" date="2020-12" db="EMBL/GenBank/DDBJ databases">
        <title>Bacterial taxonomy.</title>
        <authorList>
            <person name="Pan X."/>
        </authorList>
    </citation>
    <scope>NUCLEOTIDE SEQUENCE</scope>
    <source>
        <strain evidence="7">B2012</strain>
    </source>
</reference>
<evidence type="ECO:0000259" key="6">
    <source>
        <dbReference type="SMART" id="SM00822"/>
    </source>
</evidence>
<accession>A0A934IQZ0</accession>